<organism evidence="1 2">
    <name type="scientific">Diploscapter pachys</name>
    <dbReference type="NCBI Taxonomy" id="2018661"/>
    <lineage>
        <taxon>Eukaryota</taxon>
        <taxon>Metazoa</taxon>
        <taxon>Ecdysozoa</taxon>
        <taxon>Nematoda</taxon>
        <taxon>Chromadorea</taxon>
        <taxon>Rhabditida</taxon>
        <taxon>Rhabditina</taxon>
        <taxon>Rhabditomorpha</taxon>
        <taxon>Rhabditoidea</taxon>
        <taxon>Rhabditidae</taxon>
        <taxon>Diploscapter</taxon>
    </lineage>
</organism>
<dbReference type="EMBL" id="LIAE01006468">
    <property type="protein sequence ID" value="PAV89166.1"/>
    <property type="molecule type" value="Genomic_DNA"/>
</dbReference>
<dbReference type="Proteomes" id="UP000218231">
    <property type="component" value="Unassembled WGS sequence"/>
</dbReference>
<sequence length="78" mass="9508">MTTQSDQIRKEYRRWRFEVDRETIPEFVNNQTPGVQATLRQILAQRPSLEEFYKKALEMRTSLTNYDEFLEWANSEYL</sequence>
<reference evidence="1 2" key="1">
    <citation type="journal article" date="2017" name="Curr. Biol.">
        <title>Genome architecture and evolution of a unichromosomal asexual nematode.</title>
        <authorList>
            <person name="Fradin H."/>
            <person name="Zegar C."/>
            <person name="Gutwein M."/>
            <person name="Lucas J."/>
            <person name="Kovtun M."/>
            <person name="Corcoran D."/>
            <person name="Baugh L.R."/>
            <person name="Kiontke K."/>
            <person name="Gunsalus K."/>
            <person name="Fitch D.H."/>
            <person name="Piano F."/>
        </authorList>
    </citation>
    <scope>NUCLEOTIDE SEQUENCE [LARGE SCALE GENOMIC DNA]</scope>
    <source>
        <strain evidence="1">PF1309</strain>
    </source>
</reference>
<protein>
    <submittedName>
        <fullName evidence="1">Uncharacterized protein</fullName>
    </submittedName>
</protein>
<name>A0A2A2LSD2_9BILA</name>
<accession>A0A2A2LSD2</accession>
<comment type="caution">
    <text evidence="1">The sequence shown here is derived from an EMBL/GenBank/DDBJ whole genome shotgun (WGS) entry which is preliminary data.</text>
</comment>
<gene>
    <name evidence="1" type="ORF">WR25_06171</name>
</gene>
<evidence type="ECO:0000313" key="1">
    <source>
        <dbReference type="EMBL" id="PAV89166.1"/>
    </source>
</evidence>
<evidence type="ECO:0000313" key="2">
    <source>
        <dbReference type="Proteomes" id="UP000218231"/>
    </source>
</evidence>
<keyword evidence="2" id="KW-1185">Reference proteome</keyword>
<proteinExistence type="predicted"/>
<dbReference type="AlphaFoldDB" id="A0A2A2LSD2"/>